<keyword evidence="1" id="KW-1133">Transmembrane helix</keyword>
<keyword evidence="3" id="KW-1185">Reference proteome</keyword>
<keyword evidence="1" id="KW-0812">Transmembrane</keyword>
<sequence>MFFYRFMLLSYILSNMKGIFSKIIFFIIFSYLVSATLIIFTEGFSEIFVYKNPKNVYIYSFNYFKWYYYNLDTLTYSRVFKIGSAFIFPYWIQITIWNIKWKSLLLYIFRYIFGLFSFYTKKSIPYNNYDKEITNDICFIKNSFMRNIESSIDNMMCDIFNVNNKVPSQNYNIDVNFIKSSTIRKIEGLVDNMIYEVLMLNRRIDKK</sequence>
<reference evidence="2 3" key="1">
    <citation type="submission" date="2015-02" db="EMBL/GenBank/DDBJ databases">
        <title>Genome Sequencing of Rickettsiales.</title>
        <authorList>
            <person name="Daugherty S.C."/>
            <person name="Su Q."/>
            <person name="Abolude K."/>
            <person name="Beier-Sexton M."/>
            <person name="Carlyon J.A."/>
            <person name="Carter R."/>
            <person name="Day N.P."/>
            <person name="Dumler S.J."/>
            <person name="Dyachenko V."/>
            <person name="Godinez A."/>
            <person name="Kurtti T.J."/>
            <person name="Lichay M."/>
            <person name="Mullins K.E."/>
            <person name="Ott S."/>
            <person name="Pappas-Brown V."/>
            <person name="Paris D.H."/>
            <person name="Patel P."/>
            <person name="Richards A.L."/>
            <person name="Sadzewicz L."/>
            <person name="Sears K."/>
            <person name="Seidman D."/>
            <person name="Sengamalay N."/>
            <person name="Stenos J."/>
            <person name="Tallon L.J."/>
            <person name="Vincent G."/>
            <person name="Fraser C.M."/>
            <person name="Munderloh U."/>
            <person name="Dunning-Hotopp J.C."/>
        </authorList>
    </citation>
    <scope>NUCLEOTIDE SEQUENCE [LARGE SCALE GENOMIC DNA]</scope>
    <source>
        <strain evidence="2 3">RAC413</strain>
    </source>
</reference>
<gene>
    <name evidence="2" type="ORF">NLO413_0771</name>
</gene>
<dbReference type="OrthoDB" id="7163204at2"/>
<dbReference type="EMBL" id="LANX01000001">
    <property type="protein sequence ID" value="KJV69380.1"/>
    <property type="molecule type" value="Genomic_DNA"/>
</dbReference>
<proteinExistence type="predicted"/>
<keyword evidence="1" id="KW-0472">Membrane</keyword>
<evidence type="ECO:0000256" key="1">
    <source>
        <dbReference type="SAM" id="Phobius"/>
    </source>
</evidence>
<accession>A0A0F3NMU8</accession>
<evidence type="ECO:0000313" key="2">
    <source>
        <dbReference type="EMBL" id="KJV69380.1"/>
    </source>
</evidence>
<dbReference type="STRING" id="1359163.NLO413_0771"/>
<feature type="transmembrane region" description="Helical" evidence="1">
    <location>
        <begin position="104"/>
        <end position="120"/>
    </location>
</feature>
<dbReference type="Proteomes" id="UP000033562">
    <property type="component" value="Unassembled WGS sequence"/>
</dbReference>
<comment type="caution">
    <text evidence="2">The sequence shown here is derived from an EMBL/GenBank/DDBJ whole genome shotgun (WGS) entry which is preliminary data.</text>
</comment>
<organism evidence="2 3">
    <name type="scientific">Candidatus Neoehrlichia procyonis str. RAC413</name>
    <dbReference type="NCBI Taxonomy" id="1359163"/>
    <lineage>
        <taxon>Bacteria</taxon>
        <taxon>Pseudomonadati</taxon>
        <taxon>Pseudomonadota</taxon>
        <taxon>Alphaproteobacteria</taxon>
        <taxon>Rickettsiales</taxon>
        <taxon>Anaplasmataceae</taxon>
        <taxon>Candidatus Neoehrlichia</taxon>
    </lineage>
</organism>
<protein>
    <submittedName>
        <fullName evidence="2">Uncharacterized protein</fullName>
    </submittedName>
</protein>
<evidence type="ECO:0000313" key="3">
    <source>
        <dbReference type="Proteomes" id="UP000033562"/>
    </source>
</evidence>
<name>A0A0F3NMU8_9RICK</name>
<feature type="transmembrane region" description="Helical" evidence="1">
    <location>
        <begin position="20"/>
        <end position="40"/>
    </location>
</feature>
<dbReference type="AlphaFoldDB" id="A0A0F3NMU8"/>
<feature type="transmembrane region" description="Helical" evidence="1">
    <location>
        <begin position="74"/>
        <end position="92"/>
    </location>
</feature>